<keyword evidence="2 5" id="KW-0547">Nucleotide-binding</keyword>
<feature type="repeat" description="ANK" evidence="4">
    <location>
        <begin position="77"/>
        <end position="109"/>
    </location>
</feature>
<dbReference type="GeneID" id="100894018"/>
<dbReference type="SMART" id="SM00248">
    <property type="entry name" value="ANK"/>
    <property type="match status" value="8"/>
</dbReference>
<dbReference type="InterPro" id="IPR017441">
    <property type="entry name" value="Protein_kinase_ATP_BS"/>
</dbReference>
<dbReference type="PROSITE" id="PS50088">
    <property type="entry name" value="ANK_REPEAT"/>
    <property type="match status" value="8"/>
</dbReference>
<feature type="repeat" description="ANK" evidence="4">
    <location>
        <begin position="110"/>
        <end position="142"/>
    </location>
</feature>
<evidence type="ECO:0000256" key="2">
    <source>
        <dbReference type="ARBA" id="ARBA00022741"/>
    </source>
</evidence>
<keyword evidence="9" id="KW-1185">Reference proteome</keyword>
<feature type="domain" description="Protein kinase" evidence="7">
    <location>
        <begin position="306"/>
        <end position="500"/>
    </location>
</feature>
<feature type="binding site" evidence="5">
    <location>
        <position position="334"/>
    </location>
    <ligand>
        <name>ATP</name>
        <dbReference type="ChEBI" id="CHEBI:30616"/>
    </ligand>
</feature>
<dbReference type="Gene3D" id="1.10.510.10">
    <property type="entry name" value="Transferase(Phosphotransferase) domain 1"/>
    <property type="match status" value="1"/>
</dbReference>
<keyword evidence="3 5" id="KW-0067">ATP-binding</keyword>
<dbReference type="InterPro" id="IPR000719">
    <property type="entry name" value="Prot_kinase_dom"/>
</dbReference>
<dbReference type="PROSITE" id="PS00107">
    <property type="entry name" value="PROTEIN_KINASE_ATP"/>
    <property type="match status" value="1"/>
</dbReference>
<reference evidence="8" key="2">
    <citation type="submission" date="2021-01" db="UniProtKB">
        <authorList>
            <consortium name="EnsemblMetazoa"/>
        </authorList>
    </citation>
    <scope>IDENTIFICATION</scope>
</reference>
<dbReference type="AlphaFoldDB" id="A0A7M7T0H9"/>
<keyword evidence="4" id="KW-0040">ANK repeat</keyword>
<proteinExistence type="inferred from homology"/>
<accession>A0A7M7T0H9</accession>
<dbReference type="Pfam" id="PF07714">
    <property type="entry name" value="PK_Tyr_Ser-Thr"/>
    <property type="match status" value="1"/>
</dbReference>
<feature type="repeat" description="ANK" evidence="4">
    <location>
        <begin position="44"/>
        <end position="76"/>
    </location>
</feature>
<dbReference type="PRINTS" id="PR01415">
    <property type="entry name" value="ANKYRIN"/>
</dbReference>
<feature type="repeat" description="ANK" evidence="4">
    <location>
        <begin position="143"/>
        <end position="175"/>
    </location>
</feature>
<name>A0A7M7T0H9_STRPU</name>
<dbReference type="PANTHER" id="PTHR22677:SF4">
    <property type="entry name" value="USHER SYNDROME TYPE-1G PROTEIN-LIKE PROTEIN"/>
    <property type="match status" value="1"/>
</dbReference>
<dbReference type="OMA" id="CFANIST"/>
<feature type="repeat" description="ANK" evidence="4">
    <location>
        <begin position="176"/>
        <end position="208"/>
    </location>
</feature>
<dbReference type="InterPro" id="IPR001245">
    <property type="entry name" value="Ser-Thr/Tyr_kinase_cat_dom"/>
</dbReference>
<dbReference type="KEGG" id="spu:100894018"/>
<dbReference type="SUPFAM" id="SSF48403">
    <property type="entry name" value="Ankyrin repeat"/>
    <property type="match status" value="1"/>
</dbReference>
<evidence type="ECO:0000256" key="4">
    <source>
        <dbReference type="PROSITE-ProRule" id="PRU00023"/>
    </source>
</evidence>
<evidence type="ECO:0000256" key="5">
    <source>
        <dbReference type="PROSITE-ProRule" id="PRU10141"/>
    </source>
</evidence>
<feature type="repeat" description="ANK" evidence="4">
    <location>
        <begin position="242"/>
        <end position="262"/>
    </location>
</feature>
<evidence type="ECO:0000313" key="9">
    <source>
        <dbReference type="Proteomes" id="UP000007110"/>
    </source>
</evidence>
<dbReference type="Gene3D" id="1.25.40.20">
    <property type="entry name" value="Ankyrin repeat-containing domain"/>
    <property type="match status" value="2"/>
</dbReference>
<reference evidence="9" key="1">
    <citation type="submission" date="2015-02" db="EMBL/GenBank/DDBJ databases">
        <title>Genome sequencing for Strongylocentrotus purpuratus.</title>
        <authorList>
            <person name="Murali S."/>
            <person name="Liu Y."/>
            <person name="Vee V."/>
            <person name="English A."/>
            <person name="Wang M."/>
            <person name="Skinner E."/>
            <person name="Han Y."/>
            <person name="Muzny D.M."/>
            <person name="Worley K.C."/>
            <person name="Gibbs R.A."/>
        </authorList>
    </citation>
    <scope>NUCLEOTIDE SEQUENCE</scope>
</reference>
<dbReference type="EnsemblMetazoa" id="XM_030988946">
    <property type="protein sequence ID" value="XP_030844806"/>
    <property type="gene ID" value="LOC100894018"/>
</dbReference>
<evidence type="ECO:0000259" key="7">
    <source>
        <dbReference type="PROSITE" id="PS50011"/>
    </source>
</evidence>
<comment type="similarity">
    <text evidence="6">Belongs to the protein kinase superfamily.</text>
</comment>
<dbReference type="GO" id="GO:0004674">
    <property type="term" value="F:protein serine/threonine kinase activity"/>
    <property type="evidence" value="ECO:0007669"/>
    <property type="project" value="UniProtKB-KW"/>
</dbReference>
<organism evidence="8 9">
    <name type="scientific">Strongylocentrotus purpuratus</name>
    <name type="common">Purple sea urchin</name>
    <dbReference type="NCBI Taxonomy" id="7668"/>
    <lineage>
        <taxon>Eukaryota</taxon>
        <taxon>Metazoa</taxon>
        <taxon>Echinodermata</taxon>
        <taxon>Eleutherozoa</taxon>
        <taxon>Echinozoa</taxon>
        <taxon>Echinoidea</taxon>
        <taxon>Euechinoidea</taxon>
        <taxon>Echinacea</taxon>
        <taxon>Camarodonta</taxon>
        <taxon>Echinidea</taxon>
        <taxon>Strongylocentrotidae</taxon>
        <taxon>Strongylocentrotus</taxon>
    </lineage>
</organism>
<dbReference type="InParanoid" id="A0A7M7T0H9"/>
<evidence type="ECO:0000256" key="6">
    <source>
        <dbReference type="RuleBase" id="RU000304"/>
    </source>
</evidence>
<evidence type="ECO:0000256" key="1">
    <source>
        <dbReference type="ARBA" id="ARBA00022527"/>
    </source>
</evidence>
<dbReference type="PROSITE" id="PS50297">
    <property type="entry name" value="ANK_REP_REGION"/>
    <property type="match status" value="8"/>
</dbReference>
<dbReference type="InterPro" id="IPR008271">
    <property type="entry name" value="Ser/Thr_kinase_AS"/>
</dbReference>
<dbReference type="PROSITE" id="PS50011">
    <property type="entry name" value="PROTEIN_KINASE_DOM"/>
    <property type="match status" value="1"/>
</dbReference>
<dbReference type="Proteomes" id="UP000007110">
    <property type="component" value="Unassembled WGS sequence"/>
</dbReference>
<sequence>MAERAANEPAGTYRALHLAAANGDVNEVQYLIGQGTHIDTYDEDGNTPLLYASTNRYLGVVQYLVDQGADVDKGNIGGSTPLHFASGWGFLDVVQCLVGNKAKINKLDDDGNTALYSASKQGHLHVVEYLVGQGAQVEKVDNKGSTSLIIASAKGHIDVVKYLISKGANINKPDVDGKTPIYGASLKGRLHVVQYLVGQGALIENCDNHGDTPIHAASGNGHLAIVRYLVRQGAEIERTDNAGHTPLLLATGHGHIEVVEYLEKELEQREDERAEEVILKNIVMADLTVTDSSGEQCAFHEKKARDHEGCHLGGGSFGEVFKAVHAVHGDVAVKLAKPGKERQLEMYKKQVVMYQKEAQKHENSLKCEHIVPIKGFVQCEDKACDCELFGIVIQYMKNGSLWNFRTTKWRQHPDHLDFRTTKLLHHPDLWPLTNRMVYQISRGMHFLHSKYIIHRDLKLENVLVDRNLNVKVTFLTCHLCSISQNHHKYSRYPIDQVYCN</sequence>
<dbReference type="PANTHER" id="PTHR22677">
    <property type="entry name" value="ANKYRIN REPEAT DOMAIN-CONTAINING PROTEIN 60"/>
    <property type="match status" value="1"/>
</dbReference>
<dbReference type="InterPro" id="IPR036770">
    <property type="entry name" value="Ankyrin_rpt-contain_sf"/>
</dbReference>
<dbReference type="InterPro" id="IPR002110">
    <property type="entry name" value="Ankyrin_rpt"/>
</dbReference>
<dbReference type="GO" id="GO:0005524">
    <property type="term" value="F:ATP binding"/>
    <property type="evidence" value="ECO:0007669"/>
    <property type="project" value="UniProtKB-UniRule"/>
</dbReference>
<dbReference type="OrthoDB" id="539213at2759"/>
<keyword evidence="1 6" id="KW-0808">Transferase</keyword>
<dbReference type="RefSeq" id="XP_030844806.1">
    <property type="nucleotide sequence ID" value="XM_030988946.1"/>
</dbReference>
<evidence type="ECO:0000313" key="8">
    <source>
        <dbReference type="EnsemblMetazoa" id="XP_030844806"/>
    </source>
</evidence>
<protein>
    <recommendedName>
        <fullName evidence="7">Protein kinase domain-containing protein</fullName>
    </recommendedName>
</protein>
<dbReference type="SMART" id="SM00220">
    <property type="entry name" value="S_TKc"/>
    <property type="match status" value="1"/>
</dbReference>
<feature type="repeat" description="ANK" evidence="4">
    <location>
        <begin position="11"/>
        <end position="43"/>
    </location>
</feature>
<dbReference type="SUPFAM" id="SSF56112">
    <property type="entry name" value="Protein kinase-like (PK-like)"/>
    <property type="match status" value="1"/>
</dbReference>
<dbReference type="Pfam" id="PF00023">
    <property type="entry name" value="Ank"/>
    <property type="match status" value="1"/>
</dbReference>
<evidence type="ECO:0000256" key="3">
    <source>
        <dbReference type="ARBA" id="ARBA00022840"/>
    </source>
</evidence>
<keyword evidence="1 6" id="KW-0723">Serine/threonine-protein kinase</keyword>
<dbReference type="InterPro" id="IPR039323">
    <property type="entry name" value="ANKRD_45/46/60"/>
</dbReference>
<dbReference type="Pfam" id="PF12796">
    <property type="entry name" value="Ank_2"/>
    <property type="match status" value="3"/>
</dbReference>
<dbReference type="PROSITE" id="PS00108">
    <property type="entry name" value="PROTEIN_KINASE_ST"/>
    <property type="match status" value="1"/>
</dbReference>
<dbReference type="InterPro" id="IPR011009">
    <property type="entry name" value="Kinase-like_dom_sf"/>
</dbReference>
<keyword evidence="1 6" id="KW-0418">Kinase</keyword>
<feature type="repeat" description="ANK" evidence="4">
    <location>
        <begin position="209"/>
        <end position="241"/>
    </location>
</feature>